<comment type="caution">
    <text evidence="1">The sequence shown here is derived from an EMBL/GenBank/DDBJ whole genome shotgun (WGS) entry which is preliminary data.</text>
</comment>
<sequence length="98" mass="10743">MPCPRPILVEAGARGPDDLIELTFVEQPLALRRAGRLRVVRQRCAQHVAPAQRGESRNGFIQPGQVFPAWQPEFVEGRVKIAVIDAAGGMQGTALRFV</sequence>
<reference evidence="1" key="1">
    <citation type="submission" date="2020-10" db="EMBL/GenBank/DDBJ databases">
        <title>Connecting structure to function with the recovery of over 1000 high-quality activated sludge metagenome-assembled genomes encoding full-length rRNA genes using long-read sequencing.</title>
        <authorList>
            <person name="Singleton C.M."/>
            <person name="Petriglieri F."/>
            <person name="Kristensen J.M."/>
            <person name="Kirkegaard R.H."/>
            <person name="Michaelsen T.Y."/>
            <person name="Andersen M.H."/>
            <person name="Karst S.M."/>
            <person name="Dueholm M.S."/>
            <person name="Nielsen P.H."/>
            <person name="Albertsen M."/>
        </authorList>
    </citation>
    <scope>NUCLEOTIDE SEQUENCE</scope>
    <source>
        <strain evidence="1">Hirt_18-Q3-R61-65_BATAC.395</strain>
    </source>
</reference>
<evidence type="ECO:0000313" key="2">
    <source>
        <dbReference type="Proteomes" id="UP000886689"/>
    </source>
</evidence>
<proteinExistence type="predicted"/>
<evidence type="ECO:0000313" key="1">
    <source>
        <dbReference type="EMBL" id="MBK8525102.1"/>
    </source>
</evidence>
<dbReference type="AlphaFoldDB" id="A0A9D7PSX6"/>
<name>A0A9D7PSX6_9PROT</name>
<organism evidence="1 2">
    <name type="scientific">Candidatus Proximibacter danicus</name>
    <dbReference type="NCBI Taxonomy" id="2954365"/>
    <lineage>
        <taxon>Bacteria</taxon>
        <taxon>Pseudomonadati</taxon>
        <taxon>Pseudomonadota</taxon>
        <taxon>Betaproteobacteria</taxon>
        <taxon>Candidatus Proximibacter</taxon>
    </lineage>
</organism>
<dbReference type="EMBL" id="JADJUC010000025">
    <property type="protein sequence ID" value="MBK8525102.1"/>
    <property type="molecule type" value="Genomic_DNA"/>
</dbReference>
<gene>
    <name evidence="1" type="ORF">IPL58_14255</name>
</gene>
<accession>A0A9D7PSX6</accession>
<dbReference type="Proteomes" id="UP000886689">
    <property type="component" value="Unassembled WGS sequence"/>
</dbReference>
<protein>
    <submittedName>
        <fullName evidence="1">Uncharacterized protein</fullName>
    </submittedName>
</protein>